<dbReference type="EMBL" id="VSWD01000004">
    <property type="protein sequence ID" value="KAK3104723.1"/>
    <property type="molecule type" value="Genomic_DNA"/>
</dbReference>
<protein>
    <recommendedName>
        <fullName evidence="4">C1q domain-containing protein</fullName>
    </recommendedName>
</protein>
<evidence type="ECO:0000256" key="1">
    <source>
        <dbReference type="ARBA" id="ARBA00004613"/>
    </source>
</evidence>
<evidence type="ECO:0000256" key="2">
    <source>
        <dbReference type="ARBA" id="ARBA00022525"/>
    </source>
</evidence>
<dbReference type="PRINTS" id="PR00007">
    <property type="entry name" value="COMPLEMNTC1Q"/>
</dbReference>
<sequence>MFTCPSSGTYVFTWSTMSASDSDYCVGNIYHNGNRLLQTFSHERNGGYDETASNTILLKLIVGDHVWIQTDSGTFCFGYPYTGFSGWKI</sequence>
<dbReference type="PANTHER" id="PTHR22923">
    <property type="entry name" value="CEREBELLIN-RELATED"/>
    <property type="match status" value="1"/>
</dbReference>
<comment type="subcellular location">
    <subcellularLocation>
        <location evidence="1">Secreted</location>
    </subcellularLocation>
</comment>
<dbReference type="GO" id="GO:0005576">
    <property type="term" value="C:extracellular region"/>
    <property type="evidence" value="ECO:0007669"/>
    <property type="project" value="UniProtKB-SubCell"/>
</dbReference>
<evidence type="ECO:0000256" key="3">
    <source>
        <dbReference type="ARBA" id="ARBA00022729"/>
    </source>
</evidence>
<name>A0AA89C3R6_PINIB</name>
<dbReference type="InterPro" id="IPR050822">
    <property type="entry name" value="Cerebellin_Synaptic_Org"/>
</dbReference>
<reference evidence="5" key="1">
    <citation type="submission" date="2019-08" db="EMBL/GenBank/DDBJ databases">
        <title>The improved chromosome-level genome for the pearl oyster Pinctada fucata martensii using PacBio sequencing and Hi-C.</title>
        <authorList>
            <person name="Zheng Z."/>
        </authorList>
    </citation>
    <scope>NUCLEOTIDE SEQUENCE</scope>
    <source>
        <strain evidence="5">ZZ-2019</strain>
        <tissue evidence="5">Adductor muscle</tissue>
    </source>
</reference>
<dbReference type="InterPro" id="IPR001073">
    <property type="entry name" value="C1q_dom"/>
</dbReference>
<dbReference type="Pfam" id="PF00386">
    <property type="entry name" value="C1q"/>
    <property type="match status" value="1"/>
</dbReference>
<dbReference type="Gene3D" id="2.60.120.40">
    <property type="match status" value="1"/>
</dbReference>
<keyword evidence="2" id="KW-0964">Secreted</keyword>
<feature type="domain" description="C1q" evidence="4">
    <location>
        <begin position="1"/>
        <end position="89"/>
    </location>
</feature>
<dbReference type="SUPFAM" id="SSF49842">
    <property type="entry name" value="TNF-like"/>
    <property type="match status" value="1"/>
</dbReference>
<dbReference type="PANTHER" id="PTHR22923:SF116">
    <property type="entry name" value="C1Q DOMAIN-CONTAINING PROTEIN"/>
    <property type="match status" value="1"/>
</dbReference>
<dbReference type="AlphaFoldDB" id="A0AA89C3R6"/>
<keyword evidence="6" id="KW-1185">Reference proteome</keyword>
<accession>A0AA89C3R6</accession>
<evidence type="ECO:0000313" key="5">
    <source>
        <dbReference type="EMBL" id="KAK3104723.1"/>
    </source>
</evidence>
<keyword evidence="3" id="KW-0732">Signal</keyword>
<organism evidence="5 6">
    <name type="scientific">Pinctada imbricata</name>
    <name type="common">Atlantic pearl-oyster</name>
    <name type="synonym">Pinctada martensii</name>
    <dbReference type="NCBI Taxonomy" id="66713"/>
    <lineage>
        <taxon>Eukaryota</taxon>
        <taxon>Metazoa</taxon>
        <taxon>Spiralia</taxon>
        <taxon>Lophotrochozoa</taxon>
        <taxon>Mollusca</taxon>
        <taxon>Bivalvia</taxon>
        <taxon>Autobranchia</taxon>
        <taxon>Pteriomorphia</taxon>
        <taxon>Pterioida</taxon>
        <taxon>Pterioidea</taxon>
        <taxon>Pteriidae</taxon>
        <taxon>Pinctada</taxon>
    </lineage>
</organism>
<dbReference type="Proteomes" id="UP001186944">
    <property type="component" value="Unassembled WGS sequence"/>
</dbReference>
<evidence type="ECO:0000313" key="6">
    <source>
        <dbReference type="Proteomes" id="UP001186944"/>
    </source>
</evidence>
<gene>
    <name evidence="5" type="ORF">FSP39_008651</name>
</gene>
<proteinExistence type="predicted"/>
<dbReference type="InterPro" id="IPR008983">
    <property type="entry name" value="Tumour_necrosis_fac-like_dom"/>
</dbReference>
<dbReference type="PROSITE" id="PS50871">
    <property type="entry name" value="C1Q"/>
    <property type="match status" value="1"/>
</dbReference>
<comment type="caution">
    <text evidence="5">The sequence shown here is derived from an EMBL/GenBank/DDBJ whole genome shotgun (WGS) entry which is preliminary data.</text>
</comment>
<evidence type="ECO:0000259" key="4">
    <source>
        <dbReference type="PROSITE" id="PS50871"/>
    </source>
</evidence>